<sequence length="68" mass="7716">MFPQHKGIYFYLKRKGCKIPVLSMLSDVLNRSSAAVCLLSVLLQFCMEPAEPARCWLAQILIAMVLMQ</sequence>
<organism evidence="1">
    <name type="scientific">Anguilla anguilla</name>
    <name type="common">European freshwater eel</name>
    <name type="synonym">Muraena anguilla</name>
    <dbReference type="NCBI Taxonomy" id="7936"/>
    <lineage>
        <taxon>Eukaryota</taxon>
        <taxon>Metazoa</taxon>
        <taxon>Chordata</taxon>
        <taxon>Craniata</taxon>
        <taxon>Vertebrata</taxon>
        <taxon>Euteleostomi</taxon>
        <taxon>Actinopterygii</taxon>
        <taxon>Neopterygii</taxon>
        <taxon>Teleostei</taxon>
        <taxon>Anguilliformes</taxon>
        <taxon>Anguillidae</taxon>
        <taxon>Anguilla</taxon>
    </lineage>
</organism>
<reference evidence="1" key="2">
    <citation type="journal article" date="2015" name="Fish Shellfish Immunol.">
        <title>Early steps in the European eel (Anguilla anguilla)-Vibrio vulnificus interaction in the gills: Role of the RtxA13 toxin.</title>
        <authorList>
            <person name="Callol A."/>
            <person name="Pajuelo D."/>
            <person name="Ebbesson L."/>
            <person name="Teles M."/>
            <person name="MacKenzie S."/>
            <person name="Amaro C."/>
        </authorList>
    </citation>
    <scope>NUCLEOTIDE SEQUENCE</scope>
</reference>
<proteinExistence type="predicted"/>
<reference evidence="1" key="1">
    <citation type="submission" date="2014-11" db="EMBL/GenBank/DDBJ databases">
        <authorList>
            <person name="Amaro Gonzalez C."/>
        </authorList>
    </citation>
    <scope>NUCLEOTIDE SEQUENCE</scope>
</reference>
<evidence type="ECO:0000313" key="1">
    <source>
        <dbReference type="EMBL" id="JAH28622.1"/>
    </source>
</evidence>
<dbReference type="EMBL" id="GBXM01079955">
    <property type="protein sequence ID" value="JAH28622.1"/>
    <property type="molecule type" value="Transcribed_RNA"/>
</dbReference>
<dbReference type="AlphaFoldDB" id="A0A0E9RII4"/>
<name>A0A0E9RII4_ANGAN</name>
<protein>
    <submittedName>
        <fullName evidence="1">Uncharacterized protein</fullName>
    </submittedName>
</protein>
<accession>A0A0E9RII4</accession>